<proteinExistence type="predicted"/>
<dbReference type="InterPro" id="IPR007842">
    <property type="entry name" value="HEPN_dom"/>
</dbReference>
<dbReference type="OrthoDB" id="9846990at2"/>
<accession>A0A4R1GK25</accession>
<protein>
    <submittedName>
        <fullName evidence="2">HEPN domain-containing protein</fullName>
    </submittedName>
</protein>
<name>A0A4R1GK25_9BACT</name>
<evidence type="ECO:0000259" key="1">
    <source>
        <dbReference type="Pfam" id="PF05168"/>
    </source>
</evidence>
<dbReference type="RefSeq" id="WP_132524805.1">
    <property type="nucleotide sequence ID" value="NZ_SMFV01000001.1"/>
</dbReference>
<dbReference type="Gene3D" id="1.20.120.330">
    <property type="entry name" value="Nucleotidyltransferases domain 2"/>
    <property type="match status" value="1"/>
</dbReference>
<gene>
    <name evidence="2" type="ORF">CLV27_0150</name>
</gene>
<dbReference type="EMBL" id="SMFV01000001">
    <property type="protein sequence ID" value="TCK06349.1"/>
    <property type="molecule type" value="Genomic_DNA"/>
</dbReference>
<dbReference type="Proteomes" id="UP000295777">
    <property type="component" value="Unassembled WGS sequence"/>
</dbReference>
<keyword evidence="3" id="KW-1185">Reference proteome</keyword>
<organism evidence="2 3">
    <name type="scientific">Phorcysia thermohydrogeniphila</name>
    <dbReference type="NCBI Taxonomy" id="936138"/>
    <lineage>
        <taxon>Bacteria</taxon>
        <taxon>Pseudomonadati</taxon>
        <taxon>Aquificota</taxon>
        <taxon>Aquificia</taxon>
        <taxon>Desulfurobacteriales</taxon>
        <taxon>Desulfurobacteriaceae</taxon>
        <taxon>Phorcysia</taxon>
    </lineage>
</organism>
<evidence type="ECO:0000313" key="3">
    <source>
        <dbReference type="Proteomes" id="UP000295777"/>
    </source>
</evidence>
<evidence type="ECO:0000313" key="2">
    <source>
        <dbReference type="EMBL" id="TCK06349.1"/>
    </source>
</evidence>
<comment type="caution">
    <text evidence="2">The sequence shown here is derived from an EMBL/GenBank/DDBJ whole genome shotgun (WGS) entry which is preliminary data.</text>
</comment>
<sequence>MKEFPIQILELCRSLLKKRGNEGVYRTIIARSYYAALLYAALWIDENHKKVDWNRKRLHQFVPSHIGQYLPDEYRKTIPAFIHSLRKMREDADYQPAFDIEKEEAVKAFKKAEYIISVLQSLQKS</sequence>
<dbReference type="AlphaFoldDB" id="A0A4R1GK25"/>
<reference evidence="2 3" key="1">
    <citation type="submission" date="2019-03" db="EMBL/GenBank/DDBJ databases">
        <title>Genomic Encyclopedia of Archaeal and Bacterial Type Strains, Phase II (KMG-II): from individual species to whole genera.</title>
        <authorList>
            <person name="Goeker M."/>
        </authorList>
    </citation>
    <scope>NUCLEOTIDE SEQUENCE [LARGE SCALE GENOMIC DNA]</scope>
    <source>
        <strain evidence="2 3">DSM 24425</strain>
    </source>
</reference>
<feature type="domain" description="HEPN" evidence="1">
    <location>
        <begin position="21"/>
        <end position="120"/>
    </location>
</feature>
<dbReference type="Pfam" id="PF05168">
    <property type="entry name" value="HEPN"/>
    <property type="match status" value="1"/>
</dbReference>